<dbReference type="EMBL" id="PYDT01000002">
    <property type="protein sequence ID" value="THU70364.1"/>
    <property type="molecule type" value="Genomic_DNA"/>
</dbReference>
<keyword evidence="8" id="KW-0812">Transmembrane</keyword>
<evidence type="ECO:0000313" key="11">
    <source>
        <dbReference type="Proteomes" id="UP000317650"/>
    </source>
</evidence>
<evidence type="ECO:0000256" key="2">
    <source>
        <dbReference type="ARBA" id="ARBA00022475"/>
    </source>
</evidence>
<reference evidence="10 11" key="1">
    <citation type="journal article" date="2019" name="Nat. Plants">
        <title>Genome sequencing of Musa balbisiana reveals subgenome evolution and function divergence in polyploid bananas.</title>
        <authorList>
            <person name="Yao X."/>
        </authorList>
    </citation>
    <scope>NUCLEOTIDE SEQUENCE [LARGE SCALE GENOMIC DNA]</scope>
    <source>
        <strain evidence="11">cv. DH-PKW</strain>
        <tissue evidence="10">Leaves</tissue>
    </source>
</reference>
<comment type="subcellular location">
    <subcellularLocation>
        <location evidence="1">Cell membrane</location>
    </subcellularLocation>
</comment>
<feature type="region of interest" description="Disordered" evidence="7">
    <location>
        <begin position="190"/>
        <end position="224"/>
    </location>
</feature>
<keyword evidence="2" id="KW-1003">Cell membrane</keyword>
<dbReference type="PANTHER" id="PTHR35129">
    <property type="entry name" value="GUANINE NUCLEOTIDE-BINDING PROTEIN SUBUNIT GAMMA 1"/>
    <property type="match status" value="1"/>
</dbReference>
<organism evidence="10 11">
    <name type="scientific">Musa balbisiana</name>
    <name type="common">Banana</name>
    <dbReference type="NCBI Taxonomy" id="52838"/>
    <lineage>
        <taxon>Eukaryota</taxon>
        <taxon>Viridiplantae</taxon>
        <taxon>Streptophyta</taxon>
        <taxon>Embryophyta</taxon>
        <taxon>Tracheophyta</taxon>
        <taxon>Spermatophyta</taxon>
        <taxon>Magnoliopsida</taxon>
        <taxon>Liliopsida</taxon>
        <taxon>Zingiberales</taxon>
        <taxon>Musaceae</taxon>
        <taxon>Musa</taxon>
    </lineage>
</organism>
<dbReference type="PANTHER" id="PTHR35129:SF5">
    <property type="entry name" value="GUANINE NUCLEOTIDE-BINDING PROTEIN SUBUNIT GAMMA 2"/>
    <property type="match status" value="1"/>
</dbReference>
<feature type="domain" description="G protein gamma" evidence="9">
    <location>
        <begin position="233"/>
        <end position="306"/>
    </location>
</feature>
<evidence type="ECO:0000313" key="10">
    <source>
        <dbReference type="EMBL" id="THU70364.1"/>
    </source>
</evidence>
<feature type="coiled-coil region" evidence="6">
    <location>
        <begin position="229"/>
        <end position="256"/>
    </location>
</feature>
<name>A0A4S8K648_MUSBA</name>
<keyword evidence="8" id="KW-1133">Transmembrane helix</keyword>
<gene>
    <name evidence="10" type="ORF">C4D60_Mb08t24210</name>
</gene>
<accession>A0A4S8K648</accession>
<sequence length="313" mass="34348">MVVSTTFLAMGGSVSHHSVSIPLFTAAGCFALGCLLANAVLVIRIGLKMGKRKIAAAQCRWEKCGQVKVVLKIESDEDCFVLQAGSEQAVSLKIKDSDLPIGDPTRSRVQQAKLFRSTCHAAGEVQAASKRDPFPHVRFFLPSSSFSLFPTPSSSDNDGDGSEKPRPFFAPRRLPLLLLLRIIDRLVKGGEKETESERMATNGEGAEPEARPQPSHPRPMRRTGDFLGKHRLSAAISRLNQEIQYLQAELDEIETMKPSSAACKAVVLSTEGKSDALLPVTPGPENPAWHRWFQRVPSSHSRKWWTHKGSDVS</sequence>
<dbReference type="InterPro" id="IPR045878">
    <property type="entry name" value="GG1/2"/>
</dbReference>
<keyword evidence="5" id="KW-0807">Transducer</keyword>
<proteinExistence type="predicted"/>
<evidence type="ECO:0000256" key="3">
    <source>
        <dbReference type="ARBA" id="ARBA00023054"/>
    </source>
</evidence>
<dbReference type="SMART" id="SM01224">
    <property type="entry name" value="G_gamma"/>
    <property type="match status" value="1"/>
</dbReference>
<evidence type="ECO:0000256" key="6">
    <source>
        <dbReference type="SAM" id="Coils"/>
    </source>
</evidence>
<dbReference type="GO" id="GO:0005886">
    <property type="term" value="C:plasma membrane"/>
    <property type="evidence" value="ECO:0007669"/>
    <property type="project" value="UniProtKB-SubCell"/>
</dbReference>
<evidence type="ECO:0000259" key="9">
    <source>
        <dbReference type="SMART" id="SM01224"/>
    </source>
</evidence>
<dbReference type="InterPro" id="IPR015898">
    <property type="entry name" value="G-protein_gamma-like_dom"/>
</dbReference>
<dbReference type="GO" id="GO:0007165">
    <property type="term" value="P:signal transduction"/>
    <property type="evidence" value="ECO:0007669"/>
    <property type="project" value="UniProtKB-KW"/>
</dbReference>
<evidence type="ECO:0000256" key="5">
    <source>
        <dbReference type="ARBA" id="ARBA00023224"/>
    </source>
</evidence>
<evidence type="ECO:0000256" key="4">
    <source>
        <dbReference type="ARBA" id="ARBA00023136"/>
    </source>
</evidence>
<evidence type="ECO:0000256" key="8">
    <source>
        <dbReference type="SAM" id="Phobius"/>
    </source>
</evidence>
<feature type="transmembrane region" description="Helical" evidence="8">
    <location>
        <begin position="20"/>
        <end position="43"/>
    </location>
</feature>
<keyword evidence="3 6" id="KW-0175">Coiled coil</keyword>
<keyword evidence="4 8" id="KW-0472">Membrane</keyword>
<comment type="caution">
    <text evidence="10">The sequence shown here is derived from an EMBL/GenBank/DDBJ whole genome shotgun (WGS) entry which is preliminary data.</text>
</comment>
<evidence type="ECO:0000256" key="7">
    <source>
        <dbReference type="SAM" id="MobiDB-lite"/>
    </source>
</evidence>
<protein>
    <recommendedName>
        <fullName evidence="9">G protein gamma domain-containing protein</fullName>
    </recommendedName>
</protein>
<dbReference type="Proteomes" id="UP000317650">
    <property type="component" value="Chromosome 8"/>
</dbReference>
<keyword evidence="11" id="KW-1185">Reference proteome</keyword>
<dbReference type="STRING" id="52838.A0A4S8K648"/>
<dbReference type="AlphaFoldDB" id="A0A4S8K648"/>
<evidence type="ECO:0000256" key="1">
    <source>
        <dbReference type="ARBA" id="ARBA00004236"/>
    </source>
</evidence>